<dbReference type="InterPro" id="IPR011335">
    <property type="entry name" value="Restrct_endonuc-II-like"/>
</dbReference>
<evidence type="ECO:0000313" key="2">
    <source>
        <dbReference type="EMBL" id="GAA0611861.1"/>
    </source>
</evidence>
<dbReference type="PANTHER" id="PTHR38590">
    <property type="entry name" value="BLL0828 PROTEIN"/>
    <property type="match status" value="1"/>
</dbReference>
<evidence type="ECO:0000259" key="1">
    <source>
        <dbReference type="Pfam" id="PF04480"/>
    </source>
</evidence>
<evidence type="ECO:0000313" key="3">
    <source>
        <dbReference type="Proteomes" id="UP001501352"/>
    </source>
</evidence>
<dbReference type="SUPFAM" id="SSF52980">
    <property type="entry name" value="Restriction endonuclease-like"/>
    <property type="match status" value="1"/>
</dbReference>
<dbReference type="PANTHER" id="PTHR38590:SF1">
    <property type="entry name" value="BLL0828 PROTEIN"/>
    <property type="match status" value="1"/>
</dbReference>
<dbReference type="InterPro" id="IPR007569">
    <property type="entry name" value="DUF559"/>
</dbReference>
<dbReference type="CDD" id="cd01038">
    <property type="entry name" value="Endonuclease_DUF559"/>
    <property type="match status" value="1"/>
</dbReference>
<keyword evidence="2" id="KW-0540">Nuclease</keyword>
<keyword evidence="2" id="KW-0255">Endonuclease</keyword>
<dbReference type="InterPro" id="IPR047216">
    <property type="entry name" value="Endonuclease_DUF559_bact"/>
</dbReference>
<dbReference type="Pfam" id="PF04480">
    <property type="entry name" value="DUF559"/>
    <property type="match status" value="1"/>
</dbReference>
<keyword evidence="2" id="KW-0378">Hydrolase</keyword>
<organism evidence="2 3">
    <name type="scientific">Brevundimonas kwangchunensis</name>
    <dbReference type="NCBI Taxonomy" id="322163"/>
    <lineage>
        <taxon>Bacteria</taxon>
        <taxon>Pseudomonadati</taxon>
        <taxon>Pseudomonadota</taxon>
        <taxon>Alphaproteobacteria</taxon>
        <taxon>Caulobacterales</taxon>
        <taxon>Caulobacteraceae</taxon>
        <taxon>Brevundimonas</taxon>
    </lineage>
</organism>
<sequence length="131" mass="14549">MYAPKAAVAKARDLRRRLSLPEVILWTVIRGRRLGGVPFRRQHPVGPYILDFYCEASRLAVEVDGSGHEDPDRARHDARRTVWLNAQGIAVLRIPARDVLDNLEGVLATLKARAANPPPPGERDREAVEGA</sequence>
<protein>
    <submittedName>
        <fullName evidence="2">Endonuclease domain-containing protein</fullName>
    </submittedName>
</protein>
<keyword evidence="3" id="KW-1185">Reference proteome</keyword>
<accession>A0ABN1GHV9</accession>
<dbReference type="Gene3D" id="3.40.960.10">
    <property type="entry name" value="VSR Endonuclease"/>
    <property type="match status" value="1"/>
</dbReference>
<dbReference type="Proteomes" id="UP001501352">
    <property type="component" value="Unassembled WGS sequence"/>
</dbReference>
<dbReference type="EMBL" id="BAAAGA010000001">
    <property type="protein sequence ID" value="GAA0611861.1"/>
    <property type="molecule type" value="Genomic_DNA"/>
</dbReference>
<dbReference type="RefSeq" id="WP_343789421.1">
    <property type="nucleotide sequence ID" value="NZ_BAAAGA010000001.1"/>
</dbReference>
<feature type="domain" description="DUF559" evidence="1">
    <location>
        <begin position="8"/>
        <end position="111"/>
    </location>
</feature>
<name>A0ABN1GHV9_9CAUL</name>
<proteinExistence type="predicted"/>
<dbReference type="GO" id="GO:0004519">
    <property type="term" value="F:endonuclease activity"/>
    <property type="evidence" value="ECO:0007669"/>
    <property type="project" value="UniProtKB-KW"/>
</dbReference>
<reference evidence="2 3" key="1">
    <citation type="journal article" date="2019" name="Int. J. Syst. Evol. Microbiol.">
        <title>The Global Catalogue of Microorganisms (GCM) 10K type strain sequencing project: providing services to taxonomists for standard genome sequencing and annotation.</title>
        <authorList>
            <consortium name="The Broad Institute Genomics Platform"/>
            <consortium name="The Broad Institute Genome Sequencing Center for Infectious Disease"/>
            <person name="Wu L."/>
            <person name="Ma J."/>
        </authorList>
    </citation>
    <scope>NUCLEOTIDE SEQUENCE [LARGE SCALE GENOMIC DNA]</scope>
    <source>
        <strain evidence="2 3">JCM 12928</strain>
    </source>
</reference>
<comment type="caution">
    <text evidence="2">The sequence shown here is derived from an EMBL/GenBank/DDBJ whole genome shotgun (WGS) entry which is preliminary data.</text>
</comment>
<gene>
    <name evidence="2" type="ORF">GCM10009422_03460</name>
</gene>